<sequence>MKALHFGAGNIGRGLIGYLLNKTEYEICFVDADQQLVESINDRRQYVIELLDENHTQETVSPVRALHTSAQNEIIEAILEADIITTSVGAQNLSRIAPILSKGLLTRKQQSKPPINVMANENTINASSQLKEEVKSVVSAHDMEEIMSFVGFPNSAIDRLSLSENRSEGEVALVEPYYEWIINRSEMVNKGVPPIKNATYVDTLKPHIERKLYMVNMGHAATAYMAHLKGYPTIQRALQDSSLEEFLRATLQESARYFTHIHHMDEQEMDAFIEKTVDRFKNENISDDILRVGRSPIRKLGPEERLIKPAKVLFDLDLPIENLTTAIAAAFLFDNPEDEESVTLQNYMDDQGIEQAITHFTELKEATMVSKIKSQYLQLKKEQALKS</sequence>
<evidence type="ECO:0000256" key="7">
    <source>
        <dbReference type="HAMAP-Rule" id="MF_00196"/>
    </source>
</evidence>
<dbReference type="NCBIfam" id="NF002652">
    <property type="entry name" value="PRK02318.2-5"/>
    <property type="match status" value="1"/>
</dbReference>
<dbReference type="Gene3D" id="3.40.50.720">
    <property type="entry name" value="NAD(P)-binding Rossmann-like Domain"/>
    <property type="match status" value="1"/>
</dbReference>
<dbReference type="PANTHER" id="PTHR30524">
    <property type="entry name" value="MANNITOL-1-PHOSPHATE 5-DEHYDROGENASE"/>
    <property type="match status" value="1"/>
</dbReference>
<dbReference type="SUPFAM" id="SSF48179">
    <property type="entry name" value="6-phosphogluconate dehydrogenase C-terminal domain-like"/>
    <property type="match status" value="1"/>
</dbReference>
<comment type="similarity">
    <text evidence="1 7">Belongs to the mannitol dehydrogenase family.</text>
</comment>
<dbReference type="PRINTS" id="PR00084">
    <property type="entry name" value="MTLDHDRGNASE"/>
</dbReference>
<evidence type="ECO:0000259" key="9">
    <source>
        <dbReference type="Pfam" id="PF08125"/>
    </source>
</evidence>
<dbReference type="InterPro" id="IPR013328">
    <property type="entry name" value="6PGD_dom2"/>
</dbReference>
<dbReference type="Proteomes" id="UP000198860">
    <property type="component" value="Unassembled WGS sequence"/>
</dbReference>
<evidence type="ECO:0000256" key="5">
    <source>
        <dbReference type="ARBA" id="ARBA00023027"/>
    </source>
</evidence>
<keyword evidence="4 7" id="KW-0560">Oxidoreductase</keyword>
<dbReference type="PANTHER" id="PTHR30524:SF0">
    <property type="entry name" value="ALTRONATE OXIDOREDUCTASE-RELATED"/>
    <property type="match status" value="1"/>
</dbReference>
<organism evidence="10 11">
    <name type="scientific">Halobacillus aidingensis</name>
    <dbReference type="NCBI Taxonomy" id="240303"/>
    <lineage>
        <taxon>Bacteria</taxon>
        <taxon>Bacillati</taxon>
        <taxon>Bacillota</taxon>
        <taxon>Bacilli</taxon>
        <taxon>Bacillales</taxon>
        <taxon>Bacillaceae</taxon>
        <taxon>Halobacillus</taxon>
    </lineage>
</organism>
<dbReference type="InterPro" id="IPR000669">
    <property type="entry name" value="Mannitol_DH"/>
</dbReference>
<evidence type="ECO:0000256" key="2">
    <source>
        <dbReference type="ARBA" id="ARBA00012939"/>
    </source>
</evidence>
<dbReference type="InterPro" id="IPR013131">
    <property type="entry name" value="Mannitol_DH_N"/>
</dbReference>
<dbReference type="HAMAP" id="MF_00196">
    <property type="entry name" value="Mannitol_dehydrog"/>
    <property type="match status" value="1"/>
</dbReference>
<dbReference type="Pfam" id="PF01232">
    <property type="entry name" value="Mannitol_dh"/>
    <property type="match status" value="1"/>
</dbReference>
<dbReference type="InterPro" id="IPR023028">
    <property type="entry name" value="Mannitol_1_phos_5_DH"/>
</dbReference>
<evidence type="ECO:0000256" key="6">
    <source>
        <dbReference type="ARBA" id="ARBA00048615"/>
    </source>
</evidence>
<dbReference type="InterPro" id="IPR036291">
    <property type="entry name" value="NAD(P)-bd_dom_sf"/>
</dbReference>
<reference evidence="11" key="1">
    <citation type="submission" date="2016-10" db="EMBL/GenBank/DDBJ databases">
        <authorList>
            <person name="Varghese N."/>
            <person name="Submissions S."/>
        </authorList>
    </citation>
    <scope>NUCLEOTIDE SEQUENCE [LARGE SCALE GENOMIC DNA]</scope>
    <source>
        <strain evidence="11">CGMCC 1.3703</strain>
    </source>
</reference>
<evidence type="ECO:0000313" key="10">
    <source>
        <dbReference type="EMBL" id="SDO02070.1"/>
    </source>
</evidence>
<feature type="domain" description="Mannitol dehydrogenase N-terminal" evidence="8">
    <location>
        <begin position="1"/>
        <end position="190"/>
    </location>
</feature>
<dbReference type="RefSeq" id="WP_089650995.1">
    <property type="nucleotide sequence ID" value="NZ_FNIZ01000002.1"/>
</dbReference>
<feature type="binding site" evidence="7">
    <location>
        <begin position="3"/>
        <end position="14"/>
    </location>
    <ligand>
        <name>NAD(+)</name>
        <dbReference type="ChEBI" id="CHEBI:57540"/>
    </ligand>
</feature>
<dbReference type="STRING" id="240303.SAMN05421677_102225"/>
<proteinExistence type="inferred from homology"/>
<protein>
    <recommendedName>
        <fullName evidence="3 7">Mannitol-1-phosphate 5-dehydrogenase</fullName>
        <ecNumber evidence="2 7">1.1.1.17</ecNumber>
    </recommendedName>
</protein>
<evidence type="ECO:0000259" key="8">
    <source>
        <dbReference type="Pfam" id="PF01232"/>
    </source>
</evidence>
<feature type="domain" description="Mannitol dehydrogenase C-terminal" evidence="9">
    <location>
        <begin position="204"/>
        <end position="379"/>
    </location>
</feature>
<keyword evidence="11" id="KW-1185">Reference proteome</keyword>
<name>A0A1H0G5E2_HALAD</name>
<keyword evidence="5 7" id="KW-0520">NAD</keyword>
<dbReference type="AlphaFoldDB" id="A0A1H0G5E2"/>
<dbReference type="EC" id="1.1.1.17" evidence="2 7"/>
<evidence type="ECO:0000256" key="1">
    <source>
        <dbReference type="ARBA" id="ARBA00006541"/>
    </source>
</evidence>
<dbReference type="Pfam" id="PF08125">
    <property type="entry name" value="Mannitol_dh_C"/>
    <property type="match status" value="1"/>
</dbReference>
<evidence type="ECO:0000256" key="3">
    <source>
        <dbReference type="ARBA" id="ARBA00016219"/>
    </source>
</evidence>
<dbReference type="GO" id="GO:0008926">
    <property type="term" value="F:mannitol-1-phosphate 5-dehydrogenase activity"/>
    <property type="evidence" value="ECO:0007669"/>
    <property type="project" value="UniProtKB-UniRule"/>
</dbReference>
<comment type="catalytic activity">
    <reaction evidence="6 7">
        <text>D-mannitol 1-phosphate + NAD(+) = beta-D-fructose 6-phosphate + NADH + H(+)</text>
        <dbReference type="Rhea" id="RHEA:19661"/>
        <dbReference type="ChEBI" id="CHEBI:15378"/>
        <dbReference type="ChEBI" id="CHEBI:57540"/>
        <dbReference type="ChEBI" id="CHEBI:57634"/>
        <dbReference type="ChEBI" id="CHEBI:57945"/>
        <dbReference type="ChEBI" id="CHEBI:61381"/>
        <dbReference type="EC" id="1.1.1.17"/>
    </reaction>
</comment>
<dbReference type="InterPro" id="IPR008927">
    <property type="entry name" value="6-PGluconate_DH-like_C_sf"/>
</dbReference>
<evidence type="ECO:0000256" key="4">
    <source>
        <dbReference type="ARBA" id="ARBA00023002"/>
    </source>
</evidence>
<dbReference type="Gene3D" id="1.10.1040.10">
    <property type="entry name" value="N-(1-d-carboxylethyl)-l-norvaline Dehydrogenase, domain 2"/>
    <property type="match status" value="1"/>
</dbReference>
<dbReference type="EMBL" id="FNIZ01000002">
    <property type="protein sequence ID" value="SDO02070.1"/>
    <property type="molecule type" value="Genomic_DNA"/>
</dbReference>
<dbReference type="InterPro" id="IPR013118">
    <property type="entry name" value="Mannitol_DH_C"/>
</dbReference>
<dbReference type="OrthoDB" id="271711at2"/>
<accession>A0A1H0G5E2</accession>
<dbReference type="GO" id="GO:0019592">
    <property type="term" value="P:mannitol catabolic process"/>
    <property type="evidence" value="ECO:0007669"/>
    <property type="project" value="TreeGrafter"/>
</dbReference>
<evidence type="ECO:0000313" key="11">
    <source>
        <dbReference type="Proteomes" id="UP000198860"/>
    </source>
</evidence>
<dbReference type="SUPFAM" id="SSF51735">
    <property type="entry name" value="NAD(P)-binding Rossmann-fold domains"/>
    <property type="match status" value="1"/>
</dbReference>
<dbReference type="GO" id="GO:0005829">
    <property type="term" value="C:cytosol"/>
    <property type="evidence" value="ECO:0007669"/>
    <property type="project" value="TreeGrafter"/>
</dbReference>
<gene>
    <name evidence="7" type="primary">mtlD</name>
    <name evidence="10" type="ORF">SAMN05421677_102225</name>
</gene>